<name>A0A9D3URY4_9ROSI</name>
<keyword evidence="2" id="KW-1185">Reference proteome</keyword>
<evidence type="ECO:0000313" key="1">
    <source>
        <dbReference type="EMBL" id="KAH1056325.1"/>
    </source>
</evidence>
<gene>
    <name evidence="1" type="ORF">J1N35_034390</name>
</gene>
<sequence length="145" mass="16762">MKIVNKKVIIHLSKCTTIRPTTTRDCNRPVDNLKNIKMTILPFQGKNDPDAYLEWEKKIELVFERHNYSEGKKRGDDATLAREVITKSIEMPQGPMTQSRAKKFQDALTNYVDRAWGEQIVESNSRAWTSQIGVTCNLLQVEFDF</sequence>
<dbReference type="OrthoDB" id="1000896at2759"/>
<protein>
    <submittedName>
        <fullName evidence="1">Uncharacterized protein</fullName>
    </submittedName>
</protein>
<proteinExistence type="predicted"/>
<dbReference type="Proteomes" id="UP000828251">
    <property type="component" value="Unassembled WGS sequence"/>
</dbReference>
<evidence type="ECO:0000313" key="2">
    <source>
        <dbReference type="Proteomes" id="UP000828251"/>
    </source>
</evidence>
<organism evidence="1 2">
    <name type="scientific">Gossypium stocksii</name>
    <dbReference type="NCBI Taxonomy" id="47602"/>
    <lineage>
        <taxon>Eukaryota</taxon>
        <taxon>Viridiplantae</taxon>
        <taxon>Streptophyta</taxon>
        <taxon>Embryophyta</taxon>
        <taxon>Tracheophyta</taxon>
        <taxon>Spermatophyta</taxon>
        <taxon>Magnoliopsida</taxon>
        <taxon>eudicotyledons</taxon>
        <taxon>Gunneridae</taxon>
        <taxon>Pentapetalae</taxon>
        <taxon>rosids</taxon>
        <taxon>malvids</taxon>
        <taxon>Malvales</taxon>
        <taxon>Malvaceae</taxon>
        <taxon>Malvoideae</taxon>
        <taxon>Gossypium</taxon>
    </lineage>
</organism>
<comment type="caution">
    <text evidence="1">The sequence shown here is derived from an EMBL/GenBank/DDBJ whole genome shotgun (WGS) entry which is preliminary data.</text>
</comment>
<dbReference type="EMBL" id="JAIQCV010000010">
    <property type="protein sequence ID" value="KAH1056325.1"/>
    <property type="molecule type" value="Genomic_DNA"/>
</dbReference>
<reference evidence="1 2" key="1">
    <citation type="journal article" date="2021" name="Plant Biotechnol. J.">
        <title>Multi-omics assisted identification of the key and species-specific regulatory components of drought-tolerant mechanisms in Gossypium stocksii.</title>
        <authorList>
            <person name="Yu D."/>
            <person name="Ke L."/>
            <person name="Zhang D."/>
            <person name="Wu Y."/>
            <person name="Sun Y."/>
            <person name="Mei J."/>
            <person name="Sun J."/>
            <person name="Sun Y."/>
        </authorList>
    </citation>
    <scope>NUCLEOTIDE SEQUENCE [LARGE SCALE GENOMIC DNA]</scope>
    <source>
        <strain evidence="2">cv. E1</strain>
        <tissue evidence="1">Leaf</tissue>
    </source>
</reference>
<accession>A0A9D3URY4</accession>
<dbReference type="AlphaFoldDB" id="A0A9D3URY4"/>